<dbReference type="Gene3D" id="3.40.50.1820">
    <property type="entry name" value="alpha/beta hydrolase"/>
    <property type="match status" value="1"/>
</dbReference>
<dbReference type="NCBIfam" id="NF005757">
    <property type="entry name" value="PRK07581.1"/>
    <property type="match status" value="1"/>
</dbReference>
<dbReference type="GO" id="GO:0016747">
    <property type="term" value="F:acyltransferase activity, transferring groups other than amino-acyl groups"/>
    <property type="evidence" value="ECO:0007669"/>
    <property type="project" value="InterPro"/>
</dbReference>
<dbReference type="OrthoDB" id="9800754at2"/>
<feature type="active site" evidence="3">
    <location>
        <position position="316"/>
    </location>
</feature>
<keyword evidence="1" id="KW-0486">Methionine biosynthesis</keyword>
<dbReference type="InterPro" id="IPR029058">
    <property type="entry name" value="AB_hydrolase_fold"/>
</dbReference>
<dbReference type="Proteomes" id="UP000216020">
    <property type="component" value="Unassembled WGS sequence"/>
</dbReference>
<keyword evidence="2" id="KW-0808">Transferase</keyword>
<comment type="caution">
    <text evidence="5">The sequence shown here is derived from an EMBL/GenBank/DDBJ whole genome shotgun (WGS) entry which is preliminary data.</text>
</comment>
<reference evidence="6" key="1">
    <citation type="submission" date="2017-05" db="EMBL/GenBank/DDBJ databases">
        <title>Complete and WGS of Bordetella genogroups.</title>
        <authorList>
            <person name="Spilker T."/>
            <person name="Lipuma J."/>
        </authorList>
    </citation>
    <scope>NUCLEOTIDE SEQUENCE [LARGE SCALE GENOMIC DNA]</scope>
    <source>
        <strain evidence="6">AU16122</strain>
    </source>
</reference>
<evidence type="ECO:0000256" key="1">
    <source>
        <dbReference type="ARBA" id="ARBA00023167"/>
    </source>
</evidence>
<dbReference type="RefSeq" id="WP_094856022.1">
    <property type="nucleotide sequence ID" value="NZ_NEVM01000005.1"/>
</dbReference>
<dbReference type="PIRSF" id="PIRSF000443">
    <property type="entry name" value="Homoser_Ac_trans"/>
    <property type="match status" value="1"/>
</dbReference>
<dbReference type="Pfam" id="PF00561">
    <property type="entry name" value="Abhydrolase_1"/>
    <property type="match status" value="1"/>
</dbReference>
<keyword evidence="2" id="KW-0012">Acyltransferase</keyword>
<evidence type="ECO:0000313" key="5">
    <source>
        <dbReference type="EMBL" id="OZI31614.1"/>
    </source>
</evidence>
<feature type="domain" description="AB hydrolase-1" evidence="4">
    <location>
        <begin position="67"/>
        <end position="235"/>
    </location>
</feature>
<evidence type="ECO:0000256" key="2">
    <source>
        <dbReference type="ARBA" id="ARBA00023315"/>
    </source>
</evidence>
<evidence type="ECO:0000259" key="4">
    <source>
        <dbReference type="Pfam" id="PF00561"/>
    </source>
</evidence>
<organism evidence="5 6">
    <name type="scientific">Bordetella genomosp. 10</name>
    <dbReference type="NCBI Taxonomy" id="1416804"/>
    <lineage>
        <taxon>Bacteria</taxon>
        <taxon>Pseudomonadati</taxon>
        <taxon>Pseudomonadota</taxon>
        <taxon>Betaproteobacteria</taxon>
        <taxon>Burkholderiales</taxon>
        <taxon>Alcaligenaceae</taxon>
        <taxon>Bordetella</taxon>
    </lineage>
</organism>
<evidence type="ECO:0000313" key="6">
    <source>
        <dbReference type="Proteomes" id="UP000216020"/>
    </source>
</evidence>
<evidence type="ECO:0000256" key="3">
    <source>
        <dbReference type="PIRSR" id="PIRSR000443-1"/>
    </source>
</evidence>
<feature type="active site" evidence="3">
    <location>
        <position position="287"/>
    </location>
</feature>
<gene>
    <name evidence="5" type="ORF">CAL29_27410</name>
</gene>
<protein>
    <recommendedName>
        <fullName evidence="4">AB hydrolase-1 domain-containing protein</fullName>
    </recommendedName>
</protein>
<dbReference type="AlphaFoldDB" id="A0A261S2M5"/>
<dbReference type="InterPro" id="IPR000073">
    <property type="entry name" value="AB_hydrolase_1"/>
</dbReference>
<dbReference type="SUPFAM" id="SSF53474">
    <property type="entry name" value="alpha/beta-Hydrolases"/>
    <property type="match status" value="1"/>
</dbReference>
<name>A0A261S2M5_9BORD</name>
<accession>A0A261S2M5</accession>
<dbReference type="GO" id="GO:0009086">
    <property type="term" value="P:methionine biosynthetic process"/>
    <property type="evidence" value="ECO:0007669"/>
    <property type="project" value="UniProtKB-KW"/>
</dbReference>
<keyword evidence="6" id="KW-1185">Reference proteome</keyword>
<dbReference type="PANTHER" id="PTHR32268">
    <property type="entry name" value="HOMOSERINE O-ACETYLTRANSFERASE"/>
    <property type="match status" value="1"/>
</dbReference>
<dbReference type="PANTHER" id="PTHR32268:SF15">
    <property type="entry name" value="HOMOSERINE ACETYLTRANSFERASE FAMILY PROTEIN (AFU_ORTHOLOGUE AFUA_1G15350)"/>
    <property type="match status" value="1"/>
</dbReference>
<sequence>MSEIERTEGSYEAGDVVLQSGLTYRGLRIGYATYGKLNARRDNAILFPTSYGATHLEQEFMIRRGGALDPERYFIVIPNLFGNGISSSPSTSAWPHTGPRYPHTTLYDAVHVQQRMLAELWDIQELALVYGFSMGAMQAYHWAALFPQRVKRIAVVCGAARCSAYNRLFIDAASLALTADAAWQDGEFRGFPQRGFRAMGRVYAAAGLSQDFYREEAWRLLGASSLEDYLIRFWEGHFSRRDPADLLAQFWSWQRGDISANDRYHGDFEAALRAIEAEVLLMPCDHDMYFRVADSEIELAHLRNGRLRPISSIWGHRAGNPNVLPAERAWIEAEVTALLGRG</sequence>
<keyword evidence="1" id="KW-0028">Amino-acid biosynthesis</keyword>
<feature type="active site" description="Nucleophile" evidence="3">
    <location>
        <position position="133"/>
    </location>
</feature>
<proteinExistence type="predicted"/>
<dbReference type="EMBL" id="NEVM01000005">
    <property type="protein sequence ID" value="OZI31614.1"/>
    <property type="molecule type" value="Genomic_DNA"/>
</dbReference>
<dbReference type="InterPro" id="IPR008220">
    <property type="entry name" value="HAT_MetX-like"/>
</dbReference>